<dbReference type="InterPro" id="IPR000741">
    <property type="entry name" value="FBA_I"/>
</dbReference>
<accession>A0A382NN32</accession>
<dbReference type="Pfam" id="PF00274">
    <property type="entry name" value="Glycolytic"/>
    <property type="match status" value="1"/>
</dbReference>
<keyword evidence="5" id="KW-0324">Glycolysis</keyword>
<dbReference type="EC" id="4.1.2.13" evidence="4"/>
<evidence type="ECO:0000256" key="4">
    <source>
        <dbReference type="ARBA" id="ARBA00013068"/>
    </source>
</evidence>
<dbReference type="InterPro" id="IPR013785">
    <property type="entry name" value="Aldolase_TIM"/>
</dbReference>
<name>A0A382NN32_9ZZZZ</name>
<evidence type="ECO:0000256" key="5">
    <source>
        <dbReference type="ARBA" id="ARBA00023152"/>
    </source>
</evidence>
<evidence type="ECO:0000256" key="2">
    <source>
        <dbReference type="ARBA" id="ARBA00004714"/>
    </source>
</evidence>
<dbReference type="UniPathway" id="UPA00109">
    <property type="reaction ID" value="UER00183"/>
</dbReference>
<organism evidence="7">
    <name type="scientific">marine metagenome</name>
    <dbReference type="NCBI Taxonomy" id="408172"/>
    <lineage>
        <taxon>unclassified sequences</taxon>
        <taxon>metagenomes</taxon>
        <taxon>ecological metagenomes</taxon>
    </lineage>
</organism>
<dbReference type="SUPFAM" id="SSF51569">
    <property type="entry name" value="Aldolase"/>
    <property type="match status" value="1"/>
</dbReference>
<dbReference type="Gene3D" id="3.20.20.70">
    <property type="entry name" value="Aldolase class I"/>
    <property type="match status" value="1"/>
</dbReference>
<evidence type="ECO:0000256" key="6">
    <source>
        <dbReference type="ARBA" id="ARBA00023239"/>
    </source>
</evidence>
<proteinExistence type="inferred from homology"/>
<dbReference type="AlphaFoldDB" id="A0A382NN32"/>
<protein>
    <recommendedName>
        <fullName evidence="4">fructose-bisphosphate aldolase</fullName>
        <ecNumber evidence="4">4.1.2.13</ecNumber>
    </recommendedName>
</protein>
<comment type="similarity">
    <text evidence="3">Belongs to the class I fructose-bisphosphate aldolase family.</text>
</comment>
<evidence type="ECO:0000313" key="7">
    <source>
        <dbReference type="EMBL" id="SVC61888.1"/>
    </source>
</evidence>
<dbReference type="EMBL" id="UINC01101235">
    <property type="protein sequence ID" value="SVC61888.1"/>
    <property type="molecule type" value="Genomic_DNA"/>
</dbReference>
<keyword evidence="6" id="KW-0456">Lyase</keyword>
<evidence type="ECO:0000256" key="1">
    <source>
        <dbReference type="ARBA" id="ARBA00000441"/>
    </source>
</evidence>
<evidence type="ECO:0000256" key="3">
    <source>
        <dbReference type="ARBA" id="ARBA00010387"/>
    </source>
</evidence>
<dbReference type="GO" id="GO:0006096">
    <property type="term" value="P:glycolytic process"/>
    <property type="evidence" value="ECO:0007669"/>
    <property type="project" value="UniProtKB-UniPathway"/>
</dbReference>
<feature type="non-terminal residue" evidence="7">
    <location>
        <position position="335"/>
    </location>
</feature>
<reference evidence="7" key="1">
    <citation type="submission" date="2018-05" db="EMBL/GenBank/DDBJ databases">
        <authorList>
            <person name="Lanie J.A."/>
            <person name="Ng W.-L."/>
            <person name="Kazmierczak K.M."/>
            <person name="Andrzejewski T.M."/>
            <person name="Davidsen T.M."/>
            <person name="Wayne K.J."/>
            <person name="Tettelin H."/>
            <person name="Glass J.I."/>
            <person name="Rusch D."/>
            <person name="Podicherti R."/>
            <person name="Tsui H.-C.T."/>
            <person name="Winkler M.E."/>
        </authorList>
    </citation>
    <scope>NUCLEOTIDE SEQUENCE</scope>
</reference>
<dbReference type="FunFam" id="3.20.20.70:FF:000140">
    <property type="entry name" value="Fructose-bisphosphate aldolase"/>
    <property type="match status" value="1"/>
</dbReference>
<dbReference type="NCBIfam" id="NF033379">
    <property type="entry name" value="FrucBisAld_I"/>
    <property type="match status" value="1"/>
</dbReference>
<comment type="pathway">
    <text evidence="2">Carbohydrate degradation; glycolysis; D-glyceraldehyde 3-phosphate and glycerone phosphate from D-glucose: step 4/4.</text>
</comment>
<dbReference type="PANTHER" id="PTHR11627">
    <property type="entry name" value="FRUCTOSE-BISPHOSPHATE ALDOLASE"/>
    <property type="match status" value="1"/>
</dbReference>
<dbReference type="GO" id="GO:0004332">
    <property type="term" value="F:fructose-bisphosphate aldolase activity"/>
    <property type="evidence" value="ECO:0007669"/>
    <property type="project" value="UniProtKB-EC"/>
</dbReference>
<sequence>MDKDKLSNIAKKLVAPYKGILAADESNPTIKKRFDSIDIESTENNRRDYRELLFSTKGIEDYISGIILYEETLYQKSSKGQLLSELLQSKDVIPGIKVDKSAKDFIGFPGEKITEGLDGLYDRMKNFHDDGARFSKWRAVITIGDQIPSAQCIELNAVLLARYAITSQEAGLVPIVEPEVLMDGEHSINSCYEVTNKTLNEVFNQLDKHKVNLSGILLKPNMILSGKESLNRADKNRVAEMTLKCFKDTIPENVPGIIFLSGGQSDIESIDNLDTINKYAKQIGDMPWELSFSYGRGLQSSTLNKWKGNSDNLLIAQKEFINRCKMVSEARNGEL</sequence>
<gene>
    <name evidence="7" type="ORF">METZ01_LOCUS314742</name>
</gene>
<comment type="catalytic activity">
    <reaction evidence="1">
        <text>beta-D-fructose 1,6-bisphosphate = D-glyceraldehyde 3-phosphate + dihydroxyacetone phosphate</text>
        <dbReference type="Rhea" id="RHEA:14729"/>
        <dbReference type="ChEBI" id="CHEBI:32966"/>
        <dbReference type="ChEBI" id="CHEBI:57642"/>
        <dbReference type="ChEBI" id="CHEBI:59776"/>
        <dbReference type="EC" id="4.1.2.13"/>
    </reaction>
</comment>